<proteinExistence type="inferred from homology"/>
<comment type="similarity">
    <text evidence="4">Belongs to the SIMIBI class G3E GTPase family. ZNG1 subfamily.</text>
</comment>
<dbReference type="PANTHER" id="PTHR13748">
    <property type="entry name" value="COBW-RELATED"/>
    <property type="match status" value="1"/>
</dbReference>
<keyword evidence="3" id="KW-0143">Chaperone</keyword>
<evidence type="ECO:0000256" key="6">
    <source>
        <dbReference type="SAM" id="MobiDB-lite"/>
    </source>
</evidence>
<feature type="domain" description="CobW C-terminal" evidence="7">
    <location>
        <begin position="264"/>
        <end position="349"/>
    </location>
</feature>
<comment type="caution">
    <text evidence="8">The sequence shown here is derived from an EMBL/GenBank/DDBJ whole genome shotgun (WGS) entry which is preliminary data.</text>
</comment>
<dbReference type="PANTHER" id="PTHR13748:SF62">
    <property type="entry name" value="COBW DOMAIN-CONTAINING PROTEIN"/>
    <property type="match status" value="1"/>
</dbReference>
<keyword evidence="1" id="KW-0547">Nucleotide-binding</keyword>
<gene>
    <name evidence="8" type="ORF">G5B47_19290</name>
</gene>
<dbReference type="EMBL" id="JAAKGU010000010">
    <property type="protein sequence ID" value="NGM84558.1"/>
    <property type="molecule type" value="Genomic_DNA"/>
</dbReference>
<sequence length="350" mass="38309">MRIPVIVLSGFLGSGKTTLLLSLLKENYARGLRPGVLMNELGMQDVDGYILEEQTGAAVEKLLDGCVCCSRKEELGANLELLIERRPDVIYIELTGVADPDEIAQSLLEPYWDSRLSLHSLVTLVDAEHVLDYGSRLSADKQLVRTLRSQLAAAHLIIVNKSDLVEQETLWKIEKLIRKQNASAGIEFTIFSRISLDPLLEGIVSRGAKPLPKRAPAEFKGSLLKKAAADPGGAKPGPAPTQHGEAKPGTAPAQHGGSFSQVGAVTLAFPQGKTLPKAVLENFFREWADRLLRAKGHVRLPGGEPVQLVQHAGARTTWENSRYPGTPYVVFIGMNIDKERLAERWSALFR</sequence>
<keyword evidence="2" id="KW-0378">Hydrolase</keyword>
<dbReference type="InterPro" id="IPR003495">
    <property type="entry name" value="CobW/HypB/UreG_nucleotide-bd"/>
</dbReference>
<dbReference type="InterPro" id="IPR011629">
    <property type="entry name" value="CobW-like_C"/>
</dbReference>
<dbReference type="InterPro" id="IPR036627">
    <property type="entry name" value="CobW-likC_sf"/>
</dbReference>
<organism evidence="8 9">
    <name type="scientific">Paenibacillus apii</name>
    <dbReference type="NCBI Taxonomy" id="1850370"/>
    <lineage>
        <taxon>Bacteria</taxon>
        <taxon>Bacillati</taxon>
        <taxon>Bacillota</taxon>
        <taxon>Bacilli</taxon>
        <taxon>Bacillales</taxon>
        <taxon>Paenibacillaceae</taxon>
        <taxon>Paenibacillus</taxon>
    </lineage>
</organism>
<dbReference type="Gene3D" id="3.30.1220.10">
    <property type="entry name" value="CobW-like, C-terminal domain"/>
    <property type="match status" value="1"/>
</dbReference>
<keyword evidence="9" id="KW-1185">Reference proteome</keyword>
<dbReference type="CDD" id="cd03112">
    <property type="entry name" value="CobW-like"/>
    <property type="match status" value="1"/>
</dbReference>
<reference evidence="8 9" key="1">
    <citation type="submission" date="2020-02" db="EMBL/GenBank/DDBJ databases">
        <authorList>
            <person name="Gao J."/>
            <person name="Sun J."/>
        </authorList>
    </citation>
    <scope>NUCLEOTIDE SEQUENCE [LARGE SCALE GENOMIC DNA]</scope>
    <source>
        <strain evidence="8 9">7124</strain>
    </source>
</reference>
<dbReference type="SUPFAM" id="SSF90002">
    <property type="entry name" value="Hypothetical protein YjiA, C-terminal domain"/>
    <property type="match status" value="1"/>
</dbReference>
<evidence type="ECO:0000256" key="4">
    <source>
        <dbReference type="ARBA" id="ARBA00034320"/>
    </source>
</evidence>
<dbReference type="Pfam" id="PF07683">
    <property type="entry name" value="CobW_C"/>
    <property type="match status" value="1"/>
</dbReference>
<comment type="catalytic activity">
    <reaction evidence="5">
        <text>GTP + H2O = GDP + phosphate + H(+)</text>
        <dbReference type="Rhea" id="RHEA:19669"/>
        <dbReference type="ChEBI" id="CHEBI:15377"/>
        <dbReference type="ChEBI" id="CHEBI:15378"/>
        <dbReference type="ChEBI" id="CHEBI:37565"/>
        <dbReference type="ChEBI" id="CHEBI:43474"/>
        <dbReference type="ChEBI" id="CHEBI:58189"/>
    </reaction>
    <physiologicalReaction direction="left-to-right" evidence="5">
        <dbReference type="Rhea" id="RHEA:19670"/>
    </physiologicalReaction>
</comment>
<accession>A0A6M1PPQ5</accession>
<dbReference type="Gene3D" id="3.40.50.300">
    <property type="entry name" value="P-loop containing nucleotide triphosphate hydrolases"/>
    <property type="match status" value="1"/>
</dbReference>
<dbReference type="InterPro" id="IPR051316">
    <property type="entry name" value="Zinc-reg_GTPase_activator"/>
</dbReference>
<dbReference type="InterPro" id="IPR027417">
    <property type="entry name" value="P-loop_NTPase"/>
</dbReference>
<dbReference type="SMART" id="SM00833">
    <property type="entry name" value="CobW_C"/>
    <property type="match status" value="1"/>
</dbReference>
<dbReference type="Proteomes" id="UP000480151">
    <property type="component" value="Unassembled WGS sequence"/>
</dbReference>
<dbReference type="GO" id="GO:0005737">
    <property type="term" value="C:cytoplasm"/>
    <property type="evidence" value="ECO:0007669"/>
    <property type="project" value="TreeGrafter"/>
</dbReference>
<dbReference type="Pfam" id="PF02492">
    <property type="entry name" value="cobW"/>
    <property type="match status" value="1"/>
</dbReference>
<evidence type="ECO:0000256" key="5">
    <source>
        <dbReference type="ARBA" id="ARBA00049117"/>
    </source>
</evidence>
<evidence type="ECO:0000259" key="7">
    <source>
        <dbReference type="SMART" id="SM00833"/>
    </source>
</evidence>
<dbReference type="SUPFAM" id="SSF52540">
    <property type="entry name" value="P-loop containing nucleoside triphosphate hydrolases"/>
    <property type="match status" value="1"/>
</dbReference>
<dbReference type="GO" id="GO:0016787">
    <property type="term" value="F:hydrolase activity"/>
    <property type="evidence" value="ECO:0007669"/>
    <property type="project" value="UniProtKB-KW"/>
</dbReference>
<feature type="region of interest" description="Disordered" evidence="6">
    <location>
        <begin position="227"/>
        <end position="257"/>
    </location>
</feature>
<evidence type="ECO:0000256" key="2">
    <source>
        <dbReference type="ARBA" id="ARBA00022801"/>
    </source>
</evidence>
<evidence type="ECO:0000256" key="1">
    <source>
        <dbReference type="ARBA" id="ARBA00022741"/>
    </source>
</evidence>
<dbReference type="GO" id="GO:0000166">
    <property type="term" value="F:nucleotide binding"/>
    <property type="evidence" value="ECO:0007669"/>
    <property type="project" value="UniProtKB-KW"/>
</dbReference>
<evidence type="ECO:0000313" key="9">
    <source>
        <dbReference type="Proteomes" id="UP000480151"/>
    </source>
</evidence>
<evidence type="ECO:0000313" key="8">
    <source>
        <dbReference type="EMBL" id="NGM84558.1"/>
    </source>
</evidence>
<name>A0A6M1PPQ5_9BACL</name>
<dbReference type="RefSeq" id="WP_165101567.1">
    <property type="nucleotide sequence ID" value="NZ_JAAKGU010000010.1"/>
</dbReference>
<protein>
    <submittedName>
        <fullName evidence="8">GTP-binding protein</fullName>
    </submittedName>
</protein>
<dbReference type="AlphaFoldDB" id="A0A6M1PPQ5"/>
<evidence type="ECO:0000256" key="3">
    <source>
        <dbReference type="ARBA" id="ARBA00023186"/>
    </source>
</evidence>